<keyword evidence="4" id="KW-1185">Reference proteome</keyword>
<organism evidence="2 4">
    <name type="scientific">Pseudomonas brassicae</name>
    <dbReference type="NCBI Taxonomy" id="2708063"/>
    <lineage>
        <taxon>Bacteria</taxon>
        <taxon>Pseudomonadati</taxon>
        <taxon>Pseudomonadota</taxon>
        <taxon>Gammaproteobacteria</taxon>
        <taxon>Pseudomonadales</taxon>
        <taxon>Pseudomonadaceae</taxon>
        <taxon>Pseudomonas</taxon>
    </lineage>
</organism>
<evidence type="ECO:0000313" key="1">
    <source>
        <dbReference type="EMBL" id="NER60552.1"/>
    </source>
</evidence>
<evidence type="ECO:0000313" key="3">
    <source>
        <dbReference type="Proteomes" id="UP000480410"/>
    </source>
</evidence>
<evidence type="ECO:0000313" key="4">
    <source>
        <dbReference type="Proteomes" id="UP000482634"/>
    </source>
</evidence>
<evidence type="ECO:0008006" key="5">
    <source>
        <dbReference type="Google" id="ProtNLM"/>
    </source>
</evidence>
<proteinExistence type="predicted"/>
<dbReference type="Proteomes" id="UP000480410">
    <property type="component" value="Unassembled WGS sequence"/>
</dbReference>
<name>A0A6B3NUF6_9PSED</name>
<dbReference type="Proteomes" id="UP000482634">
    <property type="component" value="Unassembled WGS sequence"/>
</dbReference>
<comment type="caution">
    <text evidence="2">The sequence shown here is derived from an EMBL/GenBank/DDBJ whole genome shotgun (WGS) entry which is preliminary data.</text>
</comment>
<reference evidence="3 4" key="1">
    <citation type="submission" date="2020-02" db="EMBL/GenBank/DDBJ databases">
        <title>Broccoli isolated Pseudomonas sp.</title>
        <authorList>
            <person name="Fujikawa T."/>
            <person name="Sawada H."/>
        </authorList>
    </citation>
    <scope>NUCLEOTIDE SEQUENCE [LARGE SCALE GENOMIC DNA]</scope>
    <source>
        <strain evidence="2 4">MAFF212427</strain>
        <strain evidence="1 3">MAFF212428</strain>
    </source>
</reference>
<protein>
    <recommendedName>
        <fullName evidence="5">DUF3077 domain-containing protein</fullName>
    </recommendedName>
</protein>
<sequence>MLKIVPDPPHHTTHTLEDILIQLSEYLLCAQTVSQQAAALYSRTPQQMLSLTAVHEIEHARGLVEMALSRVQRTH</sequence>
<accession>A0A6M0CT29</accession>
<dbReference type="EMBL" id="JAAHBU010000267">
    <property type="protein sequence ID" value="NER65403.1"/>
    <property type="molecule type" value="Genomic_DNA"/>
</dbReference>
<dbReference type="AlphaFoldDB" id="A0A6B3NUF6"/>
<dbReference type="EMBL" id="JAAHBV010000251">
    <property type="protein sequence ID" value="NER60552.1"/>
    <property type="molecule type" value="Genomic_DNA"/>
</dbReference>
<accession>A0A6B3NUF6</accession>
<evidence type="ECO:0000313" key="2">
    <source>
        <dbReference type="EMBL" id="NER65403.1"/>
    </source>
</evidence>
<gene>
    <name evidence="1" type="ORF">G3435_12240</name>
    <name evidence="2" type="ORF">G3436_17930</name>
</gene>
<dbReference type="RefSeq" id="WP_163947600.1">
    <property type="nucleotide sequence ID" value="NZ_JAAHBU010000267.1"/>
</dbReference>